<comment type="similarity">
    <text evidence="1">Belongs to the glycosyltransferase 2 family.</text>
</comment>
<dbReference type="RefSeq" id="WP_012932190.1">
    <property type="nucleotide sequence ID" value="NC_013739.1"/>
</dbReference>
<keyword evidence="2" id="KW-0328">Glycosyltransferase</keyword>
<evidence type="ECO:0000256" key="1">
    <source>
        <dbReference type="ARBA" id="ARBA00006739"/>
    </source>
</evidence>
<reference evidence="6" key="2">
    <citation type="submission" date="2010-01" db="EMBL/GenBank/DDBJ databases">
        <title>The complete genome of Conexibacter woesei DSM 14684.</title>
        <authorList>
            <consortium name="US DOE Joint Genome Institute (JGI-PGF)"/>
            <person name="Lucas S."/>
            <person name="Copeland A."/>
            <person name="Lapidus A."/>
            <person name="Glavina del Rio T."/>
            <person name="Dalin E."/>
            <person name="Tice H."/>
            <person name="Bruce D."/>
            <person name="Goodwin L."/>
            <person name="Pitluck S."/>
            <person name="Kyrpides N."/>
            <person name="Mavromatis K."/>
            <person name="Ivanova N."/>
            <person name="Mikhailova N."/>
            <person name="Chertkov O."/>
            <person name="Brettin T."/>
            <person name="Detter J.C."/>
            <person name="Han C."/>
            <person name="Larimer F."/>
            <person name="Land M."/>
            <person name="Hauser L."/>
            <person name="Markowitz V."/>
            <person name="Cheng J.-F."/>
            <person name="Hugenholtz P."/>
            <person name="Woyke T."/>
            <person name="Wu D."/>
            <person name="Pukall R."/>
            <person name="Steenblock K."/>
            <person name="Schneider S."/>
            <person name="Klenk H.-P."/>
            <person name="Eisen J.A."/>
        </authorList>
    </citation>
    <scope>NUCLEOTIDE SEQUENCE [LARGE SCALE GENOMIC DNA]</scope>
    <source>
        <strain evidence="6">DSM 14684 / CIP 108061 / JCM 11494 / NBRC 100937 / ID131577</strain>
    </source>
</reference>
<dbReference type="CAZy" id="GT2">
    <property type="family name" value="Glycosyltransferase Family 2"/>
</dbReference>
<reference evidence="5 6" key="1">
    <citation type="journal article" date="2010" name="Stand. Genomic Sci.">
        <title>Complete genome sequence of Conexibacter woesei type strain (ID131577).</title>
        <authorList>
            <person name="Pukall R."/>
            <person name="Lapidus A."/>
            <person name="Glavina Del Rio T."/>
            <person name="Copeland A."/>
            <person name="Tice H."/>
            <person name="Cheng J.-F."/>
            <person name="Lucas S."/>
            <person name="Chen F."/>
            <person name="Nolan M."/>
            <person name="Bruce D."/>
            <person name="Goodwin L."/>
            <person name="Pitluck S."/>
            <person name="Mavromatis K."/>
            <person name="Ivanova N."/>
            <person name="Ovchinnikova G."/>
            <person name="Pati A."/>
            <person name="Chen A."/>
            <person name="Palaniappan K."/>
            <person name="Land M."/>
            <person name="Hauser L."/>
            <person name="Chang Y.-J."/>
            <person name="Jeffries C.D."/>
            <person name="Chain P."/>
            <person name="Meincke L."/>
            <person name="Sims D."/>
            <person name="Brettin T."/>
            <person name="Detter J.C."/>
            <person name="Rohde M."/>
            <person name="Goeker M."/>
            <person name="Bristow J."/>
            <person name="Eisen J.A."/>
            <person name="Markowitz V."/>
            <person name="Kyrpides N.C."/>
            <person name="Klenk H.-P."/>
            <person name="Hugenholtz P."/>
        </authorList>
    </citation>
    <scope>NUCLEOTIDE SEQUENCE [LARGE SCALE GENOMIC DNA]</scope>
    <source>
        <strain evidence="6">DSM 14684 / CIP 108061 / JCM 11494 / NBRC 100937 / ID131577</strain>
    </source>
</reference>
<dbReference type="SUPFAM" id="SSF53448">
    <property type="entry name" value="Nucleotide-diphospho-sugar transferases"/>
    <property type="match status" value="1"/>
</dbReference>
<dbReference type="CDD" id="cd00761">
    <property type="entry name" value="Glyco_tranf_GTA_type"/>
    <property type="match status" value="1"/>
</dbReference>
<dbReference type="InterPro" id="IPR050834">
    <property type="entry name" value="Glycosyltransf_2"/>
</dbReference>
<dbReference type="AlphaFoldDB" id="D3F9H0"/>
<keyword evidence="6" id="KW-1185">Reference proteome</keyword>
<accession>D3F9H0</accession>
<name>D3F9H0_CONWI</name>
<organism evidence="5 6">
    <name type="scientific">Conexibacter woesei (strain DSM 14684 / CCUG 47730 / CIP 108061 / JCM 11494 / NBRC 100937 / ID131577)</name>
    <dbReference type="NCBI Taxonomy" id="469383"/>
    <lineage>
        <taxon>Bacteria</taxon>
        <taxon>Bacillati</taxon>
        <taxon>Actinomycetota</taxon>
        <taxon>Thermoleophilia</taxon>
        <taxon>Solirubrobacterales</taxon>
        <taxon>Conexibacteraceae</taxon>
        <taxon>Conexibacter</taxon>
    </lineage>
</organism>
<dbReference type="KEGG" id="cwo:Cwoe_0704"/>
<proteinExistence type="inferred from homology"/>
<evidence type="ECO:0000313" key="5">
    <source>
        <dbReference type="EMBL" id="ADB49137.1"/>
    </source>
</evidence>
<dbReference type="GO" id="GO:0016757">
    <property type="term" value="F:glycosyltransferase activity"/>
    <property type="evidence" value="ECO:0007669"/>
    <property type="project" value="UniProtKB-KW"/>
</dbReference>
<evidence type="ECO:0000259" key="4">
    <source>
        <dbReference type="Pfam" id="PF00535"/>
    </source>
</evidence>
<dbReference type="eggNOG" id="COG1215">
    <property type="taxonomic scope" value="Bacteria"/>
</dbReference>
<protein>
    <submittedName>
        <fullName evidence="5">Glycosyl transferase family 2</fullName>
    </submittedName>
</protein>
<gene>
    <name evidence="5" type="ordered locus">Cwoe_0704</name>
</gene>
<dbReference type="PANTHER" id="PTHR43685:SF5">
    <property type="entry name" value="GLYCOSYLTRANSFERASE EPSE-RELATED"/>
    <property type="match status" value="1"/>
</dbReference>
<evidence type="ECO:0000313" key="6">
    <source>
        <dbReference type="Proteomes" id="UP000008229"/>
    </source>
</evidence>
<dbReference type="InterPro" id="IPR029044">
    <property type="entry name" value="Nucleotide-diphossugar_trans"/>
</dbReference>
<dbReference type="STRING" id="469383.Cwoe_0704"/>
<keyword evidence="3 5" id="KW-0808">Transferase</keyword>
<feature type="domain" description="Glycosyltransferase 2-like" evidence="4">
    <location>
        <begin position="7"/>
        <end position="119"/>
    </location>
</feature>
<dbReference type="Pfam" id="PF00535">
    <property type="entry name" value="Glycos_transf_2"/>
    <property type="match status" value="1"/>
</dbReference>
<dbReference type="HOGENOM" id="CLU_591482_0_0_11"/>
<dbReference type="Proteomes" id="UP000008229">
    <property type="component" value="Chromosome"/>
</dbReference>
<evidence type="ECO:0000256" key="3">
    <source>
        <dbReference type="ARBA" id="ARBA00022679"/>
    </source>
</evidence>
<evidence type="ECO:0000256" key="2">
    <source>
        <dbReference type="ARBA" id="ARBA00022676"/>
    </source>
</evidence>
<dbReference type="EMBL" id="CP001854">
    <property type="protein sequence ID" value="ADB49137.1"/>
    <property type="molecule type" value="Genomic_DNA"/>
</dbReference>
<dbReference type="OrthoDB" id="9802649at2"/>
<sequence>MNLPLVSVLVTAHQDEDRVADSLDDALAQTYPATAIELIAVDDGSQDGTAGVLDEYARRHPGRVRVIRQPHAGQAAALDRALGEASGDVLVPLAAGDRWPSGRLAAQVALLERRPEVGLVYSELLRHDRDQTATPSLWPAELEVDPPRGRPVGRLLREDCVAPSSIAVRSALRPQLAPIPAAIPRAGWWLAVRAASVAEIEWLPEAPGPIGPEAAGESAARLRETLAFQRWFLRRTTSESPFVDELAEVWAAFADSARRLQSLADDPFTELLAVSDAERADARRILADARSAIARGDARPGMALAARAAATDPWCEPARALLAEALAARPRRASSDPLAGARRFVTLAFADELVEHPALLAAYGGQFDGRVDATLAIDASALTPVAAERALAALTQALGLDEDGTAHLLAVVGPIDAAVRERLPASVDALLSERAHAAPAAPAFGADGVASLRALAARASAA</sequence>
<dbReference type="PANTHER" id="PTHR43685">
    <property type="entry name" value="GLYCOSYLTRANSFERASE"/>
    <property type="match status" value="1"/>
</dbReference>
<dbReference type="Gene3D" id="3.90.550.10">
    <property type="entry name" value="Spore Coat Polysaccharide Biosynthesis Protein SpsA, Chain A"/>
    <property type="match status" value="1"/>
</dbReference>
<dbReference type="InterPro" id="IPR001173">
    <property type="entry name" value="Glyco_trans_2-like"/>
</dbReference>